<dbReference type="EMBL" id="JAFIQS010000010">
    <property type="protein sequence ID" value="KAG5165032.1"/>
    <property type="molecule type" value="Genomic_DNA"/>
</dbReference>
<comment type="caution">
    <text evidence="3">The sequence shown here is derived from an EMBL/GenBank/DDBJ whole genome shotgun (WGS) entry which is preliminary data.</text>
</comment>
<gene>
    <name evidence="3" type="ORF">JR316_009726</name>
</gene>
<dbReference type="SUPFAM" id="SSF52833">
    <property type="entry name" value="Thioredoxin-like"/>
    <property type="match status" value="1"/>
</dbReference>
<dbReference type="InterPro" id="IPR054416">
    <property type="entry name" value="GST_UstS-like_C"/>
</dbReference>
<dbReference type="InterPro" id="IPR036282">
    <property type="entry name" value="Glutathione-S-Trfase_C_sf"/>
</dbReference>
<dbReference type="Pfam" id="PF22041">
    <property type="entry name" value="GST_C_7"/>
    <property type="match status" value="1"/>
</dbReference>
<evidence type="ECO:0000256" key="1">
    <source>
        <dbReference type="ARBA" id="ARBA00007409"/>
    </source>
</evidence>
<dbReference type="Gene3D" id="1.20.1050.10">
    <property type="match status" value="1"/>
</dbReference>
<dbReference type="Gene3D" id="3.40.30.10">
    <property type="entry name" value="Glutaredoxin"/>
    <property type="match status" value="1"/>
</dbReference>
<dbReference type="PANTHER" id="PTHR44051:SF8">
    <property type="entry name" value="GLUTATHIONE S-TRANSFERASE GSTA"/>
    <property type="match status" value="1"/>
</dbReference>
<dbReference type="PROSITE" id="PS50404">
    <property type="entry name" value="GST_NTER"/>
    <property type="match status" value="1"/>
</dbReference>
<feature type="domain" description="GST N-terminal" evidence="2">
    <location>
        <begin position="8"/>
        <end position="99"/>
    </location>
</feature>
<comment type="similarity">
    <text evidence="1">Belongs to the GST superfamily.</text>
</comment>
<dbReference type="OrthoDB" id="4951845at2759"/>
<organism evidence="3">
    <name type="scientific">Psilocybe cubensis</name>
    <name type="common">Psychedelic mushroom</name>
    <name type="synonym">Stropharia cubensis</name>
    <dbReference type="NCBI Taxonomy" id="181762"/>
    <lineage>
        <taxon>Eukaryota</taxon>
        <taxon>Fungi</taxon>
        <taxon>Dikarya</taxon>
        <taxon>Basidiomycota</taxon>
        <taxon>Agaricomycotina</taxon>
        <taxon>Agaricomycetes</taxon>
        <taxon>Agaricomycetidae</taxon>
        <taxon>Agaricales</taxon>
        <taxon>Agaricineae</taxon>
        <taxon>Strophariaceae</taxon>
        <taxon>Psilocybe</taxon>
    </lineage>
</organism>
<dbReference type="SUPFAM" id="SSF47616">
    <property type="entry name" value="GST C-terminal domain-like"/>
    <property type="match status" value="1"/>
</dbReference>
<name>A0A8H8CG53_PSICU</name>
<proteinExistence type="inferred from homology"/>
<reference evidence="3" key="1">
    <citation type="submission" date="2021-02" db="EMBL/GenBank/DDBJ databases">
        <title>Psilocybe cubensis genome.</title>
        <authorList>
            <person name="Mckernan K.J."/>
            <person name="Crawford S."/>
            <person name="Trippe A."/>
            <person name="Kane L.T."/>
            <person name="Mclaughlin S."/>
        </authorList>
    </citation>
    <scope>NUCLEOTIDE SEQUENCE [LARGE SCALE GENOMIC DNA]</scope>
    <source>
        <strain evidence="3">MGC-MH-2018</strain>
    </source>
</reference>
<accession>A0A8H8CG53</accession>
<dbReference type="InterPro" id="IPR004045">
    <property type="entry name" value="Glutathione_S-Trfase_N"/>
</dbReference>
<protein>
    <recommendedName>
        <fullName evidence="2">GST N-terminal domain-containing protein</fullName>
    </recommendedName>
</protein>
<evidence type="ECO:0000259" key="2">
    <source>
        <dbReference type="PROSITE" id="PS50404"/>
    </source>
</evidence>
<dbReference type="CDD" id="cd00299">
    <property type="entry name" value="GST_C_family"/>
    <property type="match status" value="1"/>
</dbReference>
<dbReference type="AlphaFoldDB" id="A0A8H8CG53"/>
<dbReference type="InterPro" id="IPR036249">
    <property type="entry name" value="Thioredoxin-like_sf"/>
</dbReference>
<dbReference type="Pfam" id="PF13409">
    <property type="entry name" value="GST_N_2"/>
    <property type="match status" value="1"/>
</dbReference>
<evidence type="ECO:0000313" key="3">
    <source>
        <dbReference type="EMBL" id="KAG5165032.1"/>
    </source>
</evidence>
<sequence>MSIILYDIPSSLARKAWTYNVWKARFSLNYKGIPYTTHWIEFPDIEPTFKKLGVPPSSTQPDGSPYYTVPTIYDPSTGVYVSDSILIADYLDKTYPDKPLLFPSGTFGIQSAFNDGFFYHIKAVVPAMIPTILSNLHDVSSTYMVNKHGSLPPKPTFEDYWHSFKQGLDQIDTWYARNGDKGTFLFGDSPSWADIVVASVLVYVKIVFGEASREWREVESWNNGRWKELSGYFSAYETVI</sequence>
<dbReference type="PANTHER" id="PTHR44051">
    <property type="entry name" value="GLUTATHIONE S-TRANSFERASE-RELATED"/>
    <property type="match status" value="1"/>
</dbReference>